<dbReference type="AlphaFoldDB" id="E0VFB8"/>
<reference evidence="2" key="2">
    <citation type="submission" date="2007-04" db="EMBL/GenBank/DDBJ databases">
        <title>The genome of the human body louse.</title>
        <authorList>
            <consortium name="The Human Body Louse Genome Consortium"/>
            <person name="Kirkness E."/>
            <person name="Walenz B."/>
            <person name="Hass B."/>
            <person name="Bruggner R."/>
            <person name="Strausberg R."/>
        </authorList>
    </citation>
    <scope>NUCLEOTIDE SEQUENCE</scope>
    <source>
        <strain evidence="2">USDA</strain>
    </source>
</reference>
<dbReference type="EnsemblMetazoa" id="PHUM154540-RA">
    <property type="protein sequence ID" value="PHUM154540-PA"/>
    <property type="gene ID" value="PHUM154540"/>
</dbReference>
<feature type="compositionally biased region" description="Low complexity" evidence="1">
    <location>
        <begin position="720"/>
        <end position="750"/>
    </location>
</feature>
<evidence type="ECO:0000313" key="4">
    <source>
        <dbReference type="Proteomes" id="UP000009046"/>
    </source>
</evidence>
<evidence type="ECO:0000313" key="3">
    <source>
        <dbReference type="EnsemblMetazoa" id="PHUM154540-PA"/>
    </source>
</evidence>
<dbReference type="HOGENOM" id="CLU_361430_0_0_1"/>
<dbReference type="GeneID" id="8236464"/>
<dbReference type="VEuPathDB" id="VectorBase:PHUM154540"/>
<sequence>MENTNPFPRDQTGLSRNRLGNRIKKPVVLGEMIRQNKMAVKPLLARNRKEIEISKSVPDLTRYPRVSRLKISSSTAVTVSNNNLLKINSWESMATARKNSGDSTFNHSRIPRRSVAANKLKSFESNEKIFKKPKKIEMGKKIMEKNFVGKTMENKRKFACIEGISGNSKKSIMESEKQSPSNYNFNLSMNNRTEECKKIVKRIMLDKKMLEIGEKERSSVDFVENSAGILNTEEMADFLLNDLQFKHIDSSKTSNELDKSSKRNSSEFDDSIGSFFSDQTVINILKSTEILNLCDSKQDFLIDNPLDVSISEDNLTPGLTNLSNSIDRTPSAEELPMECEMEPVSGNSTVCARSTSPSEEVPQESLSSRATNPTVSIITSITSIMSLDTGYQGDGELSRPESRNTENESKHIKLPITENGISIKGINFDDGKTMTDSDFFTESDADIHDDLSLAAAEIGSGRGDRKAQVIDGTLYGGVSIQNHAVVNTDNERNDVVTSHLVNRSVTTNEDMESSGIYSDFEKKTEENCPPKTESVSYLEMITEQMKTIQNLALASAEKKSQQDSSTDRIVKSSSGESSKTVYENTSVVTSAKKSSKGGDYAATERKESTPTTKVSRMPNRNVPSKIKSFIEAAPVTEVEGKTKVVKKGKWDDVMDKIAQGKEENKYTPSKFRDVKSKVFQNIGPSYNSRRSEVDTKTPPKMSPISQIKPRSRRSTRIRSSESSLVSPKSKQSRTSLSPNSSQRSSLSDISLTGNSHQKSATRRSLLIAHLKMQY</sequence>
<keyword evidence="4" id="KW-1185">Reference proteome</keyword>
<name>E0VFB8_PEDHC</name>
<reference evidence="2" key="1">
    <citation type="submission" date="2007-04" db="EMBL/GenBank/DDBJ databases">
        <title>Annotation of Pediculus humanus corporis strain USDA.</title>
        <authorList>
            <person name="Kirkness E."/>
            <person name="Hannick L."/>
            <person name="Hass B."/>
            <person name="Bruggner R."/>
            <person name="Lawson D."/>
            <person name="Bidwell S."/>
            <person name="Joardar V."/>
            <person name="Caler E."/>
            <person name="Walenz B."/>
            <person name="Inman J."/>
            <person name="Schobel S."/>
            <person name="Galinsky K."/>
            <person name="Amedeo P."/>
            <person name="Strausberg R."/>
        </authorList>
    </citation>
    <scope>NUCLEOTIDE SEQUENCE</scope>
    <source>
        <strain evidence="2">USDA</strain>
    </source>
</reference>
<feature type="compositionally biased region" description="Basic and acidic residues" evidence="1">
    <location>
        <begin position="556"/>
        <end position="570"/>
    </location>
</feature>
<reference evidence="3" key="3">
    <citation type="submission" date="2021-02" db="UniProtKB">
        <authorList>
            <consortium name="EnsemblMetazoa"/>
        </authorList>
    </citation>
    <scope>IDENTIFICATION</scope>
    <source>
        <strain evidence="3">USDA</strain>
    </source>
</reference>
<proteinExistence type="predicted"/>
<accession>E0VFB8</accession>
<dbReference type="STRING" id="121224.E0VFB8"/>
<feature type="compositionally biased region" description="Polar residues" evidence="1">
    <location>
        <begin position="571"/>
        <end position="584"/>
    </location>
</feature>
<dbReference type="eggNOG" id="ENOG502S5A1">
    <property type="taxonomic scope" value="Eukaryota"/>
</dbReference>
<evidence type="ECO:0000313" key="2">
    <source>
        <dbReference type="EMBL" id="EEB12074.1"/>
    </source>
</evidence>
<feature type="region of interest" description="Disordered" evidence="1">
    <location>
        <begin position="347"/>
        <end position="370"/>
    </location>
</feature>
<feature type="region of interest" description="Disordered" evidence="1">
    <location>
        <begin position="682"/>
        <end position="761"/>
    </location>
</feature>
<feature type="compositionally biased region" description="Basic and acidic residues" evidence="1">
    <location>
        <begin position="396"/>
        <end position="409"/>
    </location>
</feature>
<dbReference type="EMBL" id="AAZO01001804">
    <property type="status" value="NOT_ANNOTATED_CDS"/>
    <property type="molecule type" value="Genomic_DNA"/>
</dbReference>
<feature type="region of interest" description="Disordered" evidence="1">
    <location>
        <begin position="556"/>
        <end position="620"/>
    </location>
</feature>
<dbReference type="RefSeq" id="XP_002424812.1">
    <property type="nucleotide sequence ID" value="XM_002424767.1"/>
</dbReference>
<dbReference type="Proteomes" id="UP000009046">
    <property type="component" value="Unassembled WGS sequence"/>
</dbReference>
<dbReference type="InParanoid" id="E0VFB8"/>
<evidence type="ECO:0000256" key="1">
    <source>
        <dbReference type="SAM" id="MobiDB-lite"/>
    </source>
</evidence>
<dbReference type="OrthoDB" id="10038993at2759"/>
<protein>
    <submittedName>
        <fullName evidence="2 3">Uncharacterized protein</fullName>
    </submittedName>
</protein>
<gene>
    <name evidence="3" type="primary">8236464</name>
    <name evidence="2" type="ORF">Phum_PHUM154540</name>
</gene>
<organism>
    <name type="scientific">Pediculus humanus subsp. corporis</name>
    <name type="common">Body louse</name>
    <dbReference type="NCBI Taxonomy" id="121224"/>
    <lineage>
        <taxon>Eukaryota</taxon>
        <taxon>Metazoa</taxon>
        <taxon>Ecdysozoa</taxon>
        <taxon>Arthropoda</taxon>
        <taxon>Hexapoda</taxon>
        <taxon>Insecta</taxon>
        <taxon>Pterygota</taxon>
        <taxon>Neoptera</taxon>
        <taxon>Paraneoptera</taxon>
        <taxon>Psocodea</taxon>
        <taxon>Troctomorpha</taxon>
        <taxon>Phthiraptera</taxon>
        <taxon>Anoplura</taxon>
        <taxon>Pediculidae</taxon>
        <taxon>Pediculus</taxon>
    </lineage>
</organism>
<dbReference type="CTD" id="8236464"/>
<dbReference type="EMBL" id="DS235110">
    <property type="protein sequence ID" value="EEB12074.1"/>
    <property type="molecule type" value="Genomic_DNA"/>
</dbReference>
<dbReference type="KEGG" id="phu:Phum_PHUM154540"/>
<feature type="region of interest" description="Disordered" evidence="1">
    <location>
        <begin position="389"/>
        <end position="409"/>
    </location>
</feature>